<keyword evidence="3" id="KW-1003">Cell membrane</keyword>
<feature type="domain" description="YetF C-terminal" evidence="8">
    <location>
        <begin position="79"/>
        <end position="148"/>
    </location>
</feature>
<sequence length="150" mass="16970">MESVIRGVAIYLVLLIIIRLSGRRTMDQATPFDFVLLLIVAETTQQALLGDDFSITNAVVLIITLFLMDIGLSYLTRWSPWLRKVVDGRPTFLVLDGQVDERALRKTRMNRDDIMVAARKQQGLETIDQVKHAILENDSGITVIPCQDEK</sequence>
<organism evidence="10 11">
    <name type="scientific">Altericroceibacterium spongiae</name>
    <dbReference type="NCBI Taxonomy" id="2320269"/>
    <lineage>
        <taxon>Bacteria</taxon>
        <taxon>Pseudomonadati</taxon>
        <taxon>Pseudomonadota</taxon>
        <taxon>Alphaproteobacteria</taxon>
        <taxon>Sphingomonadales</taxon>
        <taxon>Erythrobacteraceae</taxon>
        <taxon>Altericroceibacterium</taxon>
    </lineage>
</organism>
<evidence type="ECO:0000256" key="1">
    <source>
        <dbReference type="ARBA" id="ARBA00004651"/>
    </source>
</evidence>
<evidence type="ECO:0000256" key="7">
    <source>
        <dbReference type="SAM" id="Phobius"/>
    </source>
</evidence>
<evidence type="ECO:0000259" key="9">
    <source>
        <dbReference type="Pfam" id="PF20730"/>
    </source>
</evidence>
<feature type="domain" description="YetF-like N-terminal transmembrane" evidence="9">
    <location>
        <begin position="12"/>
        <end position="68"/>
    </location>
</feature>
<keyword evidence="6 7" id="KW-0472">Membrane</keyword>
<dbReference type="GO" id="GO:0005886">
    <property type="term" value="C:plasma membrane"/>
    <property type="evidence" value="ECO:0007669"/>
    <property type="project" value="UniProtKB-SubCell"/>
</dbReference>
<dbReference type="OrthoDB" id="9793799at2"/>
<proteinExistence type="inferred from homology"/>
<protein>
    <submittedName>
        <fullName evidence="10">DUF421 domain-containing protein</fullName>
    </submittedName>
</protein>
<dbReference type="Pfam" id="PF04239">
    <property type="entry name" value="DUF421"/>
    <property type="match status" value="1"/>
</dbReference>
<feature type="transmembrane region" description="Helical" evidence="7">
    <location>
        <begin position="6"/>
        <end position="22"/>
    </location>
</feature>
<keyword evidence="4 7" id="KW-0812">Transmembrane</keyword>
<evidence type="ECO:0000313" key="10">
    <source>
        <dbReference type="EMBL" id="RKF15985.1"/>
    </source>
</evidence>
<feature type="transmembrane region" description="Helical" evidence="7">
    <location>
        <begin position="55"/>
        <end position="75"/>
    </location>
</feature>
<evidence type="ECO:0000259" key="8">
    <source>
        <dbReference type="Pfam" id="PF04239"/>
    </source>
</evidence>
<dbReference type="EMBL" id="RAPF01000018">
    <property type="protein sequence ID" value="RKF15985.1"/>
    <property type="molecule type" value="Genomic_DNA"/>
</dbReference>
<dbReference type="Gene3D" id="3.30.240.20">
    <property type="entry name" value="bsu07140 like domains"/>
    <property type="match status" value="1"/>
</dbReference>
<comment type="subcellular location">
    <subcellularLocation>
        <location evidence="1">Cell membrane</location>
        <topology evidence="1">Multi-pass membrane protein</topology>
    </subcellularLocation>
</comment>
<dbReference type="PANTHER" id="PTHR34582">
    <property type="entry name" value="UPF0702 TRANSMEMBRANE PROTEIN YCAP"/>
    <property type="match status" value="1"/>
</dbReference>
<dbReference type="Pfam" id="PF20730">
    <property type="entry name" value="YetF_N"/>
    <property type="match status" value="1"/>
</dbReference>
<evidence type="ECO:0000256" key="4">
    <source>
        <dbReference type="ARBA" id="ARBA00022692"/>
    </source>
</evidence>
<comment type="caution">
    <text evidence="10">The sequence shown here is derived from an EMBL/GenBank/DDBJ whole genome shotgun (WGS) entry which is preliminary data.</text>
</comment>
<gene>
    <name evidence="10" type="ORF">D6851_17055</name>
</gene>
<evidence type="ECO:0000256" key="6">
    <source>
        <dbReference type="ARBA" id="ARBA00023136"/>
    </source>
</evidence>
<evidence type="ECO:0000256" key="3">
    <source>
        <dbReference type="ARBA" id="ARBA00022475"/>
    </source>
</evidence>
<dbReference type="Proteomes" id="UP000284395">
    <property type="component" value="Unassembled WGS sequence"/>
</dbReference>
<comment type="similarity">
    <text evidence="2">Belongs to the UPF0702 family.</text>
</comment>
<evidence type="ECO:0000256" key="5">
    <source>
        <dbReference type="ARBA" id="ARBA00022989"/>
    </source>
</evidence>
<reference evidence="10 11" key="1">
    <citation type="submission" date="2018-09" db="EMBL/GenBank/DDBJ databases">
        <title>Altererythrobacter spongiae sp. nov., isolated from a marine sponge.</title>
        <authorList>
            <person name="Zhuang L."/>
            <person name="Luo L."/>
        </authorList>
    </citation>
    <scope>NUCLEOTIDE SEQUENCE [LARGE SCALE GENOMIC DNA]</scope>
    <source>
        <strain evidence="10 11">HN-Y73</strain>
    </source>
</reference>
<dbReference type="RefSeq" id="WP_120326055.1">
    <property type="nucleotide sequence ID" value="NZ_RAPF01000018.1"/>
</dbReference>
<dbReference type="PANTHER" id="PTHR34582:SF6">
    <property type="entry name" value="UPF0702 TRANSMEMBRANE PROTEIN YCAP"/>
    <property type="match status" value="1"/>
</dbReference>
<dbReference type="AlphaFoldDB" id="A0A420E963"/>
<evidence type="ECO:0000313" key="11">
    <source>
        <dbReference type="Proteomes" id="UP000284395"/>
    </source>
</evidence>
<evidence type="ECO:0000256" key="2">
    <source>
        <dbReference type="ARBA" id="ARBA00006448"/>
    </source>
</evidence>
<keyword evidence="11" id="KW-1185">Reference proteome</keyword>
<keyword evidence="5 7" id="KW-1133">Transmembrane helix</keyword>
<dbReference type="InterPro" id="IPR048454">
    <property type="entry name" value="YetF_N"/>
</dbReference>
<name>A0A420E963_9SPHN</name>
<dbReference type="InterPro" id="IPR007353">
    <property type="entry name" value="DUF421"/>
</dbReference>
<dbReference type="InterPro" id="IPR023090">
    <property type="entry name" value="UPF0702_alpha/beta_dom_sf"/>
</dbReference>
<accession>A0A420E963</accession>